<dbReference type="AlphaFoldDB" id="A0A212L918"/>
<reference evidence="1" key="1">
    <citation type="submission" date="2016-08" db="EMBL/GenBank/DDBJ databases">
        <authorList>
            <person name="Seilhamer J.J."/>
        </authorList>
    </citation>
    <scope>NUCLEOTIDE SEQUENCE</scope>
    <source>
        <strain evidence="1">86-1</strain>
    </source>
</reference>
<gene>
    <name evidence="1" type="ORF">KL86DES1_21566</name>
</gene>
<name>A0A212L918_9BACT</name>
<evidence type="ECO:0000313" key="1">
    <source>
        <dbReference type="EMBL" id="SCM73849.1"/>
    </source>
</evidence>
<proteinExistence type="predicted"/>
<protein>
    <submittedName>
        <fullName evidence="1">Uncharacterized protein</fullName>
    </submittedName>
</protein>
<accession>A0A212L918</accession>
<organism evidence="1">
    <name type="scientific">uncultured Desulfovibrio sp</name>
    <dbReference type="NCBI Taxonomy" id="167968"/>
    <lineage>
        <taxon>Bacteria</taxon>
        <taxon>Pseudomonadati</taxon>
        <taxon>Thermodesulfobacteriota</taxon>
        <taxon>Desulfovibrionia</taxon>
        <taxon>Desulfovibrionales</taxon>
        <taxon>Desulfovibrionaceae</taxon>
        <taxon>Desulfovibrio</taxon>
        <taxon>environmental samples</taxon>
    </lineage>
</organism>
<dbReference type="EMBL" id="FMJC01000002">
    <property type="protein sequence ID" value="SCM73849.1"/>
    <property type="molecule type" value="Genomic_DNA"/>
</dbReference>
<sequence>MWKNCAAMGELENACWNILWGRDDECESPRISEGALKRFVGEGPFCKRVSSPTPPPPKILIVCHRDAYVLAAVAWRV</sequence>